<name>A0A2H5Y7F2_9CHLR</name>
<keyword evidence="3" id="KW-0408">Iron</keyword>
<dbReference type="PANTHER" id="PTHR43177">
    <property type="entry name" value="PROTEIN NRFC"/>
    <property type="match status" value="1"/>
</dbReference>
<dbReference type="InterPro" id="IPR050954">
    <property type="entry name" value="ET_IronSulfur_Cluster-Binding"/>
</dbReference>
<gene>
    <name evidence="6" type="primary">qrcC</name>
    <name evidence="6" type="ORF">HRbin22_01602</name>
</gene>
<dbReference type="InterPro" id="IPR017896">
    <property type="entry name" value="4Fe4S_Fe-S-bd"/>
</dbReference>
<dbReference type="AlphaFoldDB" id="A0A2H5Y7F2"/>
<dbReference type="PROSITE" id="PS00198">
    <property type="entry name" value="4FE4S_FER_1"/>
    <property type="match status" value="1"/>
</dbReference>
<dbReference type="Proteomes" id="UP000236642">
    <property type="component" value="Unassembled WGS sequence"/>
</dbReference>
<evidence type="ECO:0000256" key="4">
    <source>
        <dbReference type="ARBA" id="ARBA00023014"/>
    </source>
</evidence>
<dbReference type="GO" id="GO:0051539">
    <property type="term" value="F:4 iron, 4 sulfur cluster binding"/>
    <property type="evidence" value="ECO:0007669"/>
    <property type="project" value="UniProtKB-KW"/>
</dbReference>
<dbReference type="InterPro" id="IPR017900">
    <property type="entry name" value="4Fe4S_Fe_S_CS"/>
</dbReference>
<keyword evidence="1" id="KW-0004">4Fe-4S</keyword>
<protein>
    <submittedName>
        <fullName evidence="6">Menaquinone reductase, iron-sulfur cluster-binding subunit</fullName>
        <ecNumber evidence="6">1.97.-.-</ecNumber>
    </submittedName>
</protein>
<dbReference type="Pfam" id="PF13247">
    <property type="entry name" value="Fer4_11"/>
    <property type="match status" value="2"/>
</dbReference>
<organism evidence="6 7">
    <name type="scientific">Candidatus Thermoflexus japonica</name>
    <dbReference type="NCBI Taxonomy" id="2035417"/>
    <lineage>
        <taxon>Bacteria</taxon>
        <taxon>Bacillati</taxon>
        <taxon>Chloroflexota</taxon>
        <taxon>Thermoflexia</taxon>
        <taxon>Thermoflexales</taxon>
        <taxon>Thermoflexaceae</taxon>
        <taxon>Thermoflexus</taxon>
    </lineage>
</organism>
<evidence type="ECO:0000256" key="3">
    <source>
        <dbReference type="ARBA" id="ARBA00023004"/>
    </source>
</evidence>
<dbReference type="PROSITE" id="PS51379">
    <property type="entry name" value="4FE4S_FER_2"/>
    <property type="match status" value="3"/>
</dbReference>
<evidence type="ECO:0000256" key="1">
    <source>
        <dbReference type="ARBA" id="ARBA00022485"/>
    </source>
</evidence>
<feature type="domain" description="4Fe-4S ferredoxin-type" evidence="5">
    <location>
        <begin position="49"/>
        <end position="80"/>
    </location>
</feature>
<comment type="caution">
    <text evidence="6">The sequence shown here is derived from an EMBL/GenBank/DDBJ whole genome shotgun (WGS) entry which is preliminary data.</text>
</comment>
<dbReference type="EC" id="1.97.-.-" evidence="6"/>
<dbReference type="PANTHER" id="PTHR43177:SF3">
    <property type="entry name" value="PROTEIN NRFC HOMOLOG"/>
    <property type="match status" value="1"/>
</dbReference>
<dbReference type="EMBL" id="BEHY01000037">
    <property type="protein sequence ID" value="GBD09352.1"/>
    <property type="molecule type" value="Genomic_DNA"/>
</dbReference>
<sequence>MPRYGMVIDLSRCMGCRACMEACKIENNTPQAIFWMYVFRFEEGEFPNVRQWFMPRPCMHCDNAPCVKVCPVGARYKREDGLVATDWERCIGCRYCEVACPYGVNYFNWKRPDRNYYLDWNDPDLKPITGGMVPPYRNPDLDRPYGEERRRIAGGGHIKGVIEKCTFCVHRVEQGKPPACVANCPVQALLFGDLDDPDSVVSRVLRQKPHFRLLEELGTEPRVFYVGGKPPGPETRQIEPVRARM</sequence>
<dbReference type="Pfam" id="PF12797">
    <property type="entry name" value="Fer4_2"/>
    <property type="match status" value="1"/>
</dbReference>
<evidence type="ECO:0000313" key="6">
    <source>
        <dbReference type="EMBL" id="GBD09352.1"/>
    </source>
</evidence>
<evidence type="ECO:0000259" key="5">
    <source>
        <dbReference type="PROSITE" id="PS51379"/>
    </source>
</evidence>
<dbReference type="Gene3D" id="3.30.70.20">
    <property type="match status" value="2"/>
</dbReference>
<dbReference type="GO" id="GO:0016491">
    <property type="term" value="F:oxidoreductase activity"/>
    <property type="evidence" value="ECO:0007669"/>
    <property type="project" value="UniProtKB-KW"/>
</dbReference>
<accession>A0A2H5Y7F2</accession>
<keyword evidence="4" id="KW-0411">Iron-sulfur</keyword>
<dbReference type="CDD" id="cd10551">
    <property type="entry name" value="PsrB"/>
    <property type="match status" value="1"/>
</dbReference>
<dbReference type="SUPFAM" id="SSF54862">
    <property type="entry name" value="4Fe-4S ferredoxins"/>
    <property type="match status" value="1"/>
</dbReference>
<evidence type="ECO:0000313" key="7">
    <source>
        <dbReference type="Proteomes" id="UP000236642"/>
    </source>
</evidence>
<keyword evidence="6" id="KW-0560">Oxidoreductase</keyword>
<feature type="domain" description="4Fe-4S ferredoxin-type" evidence="5">
    <location>
        <begin position="4"/>
        <end position="33"/>
    </location>
</feature>
<proteinExistence type="predicted"/>
<feature type="domain" description="4Fe-4S ferredoxin-type" evidence="5">
    <location>
        <begin position="81"/>
        <end position="110"/>
    </location>
</feature>
<dbReference type="GO" id="GO:0046872">
    <property type="term" value="F:metal ion binding"/>
    <property type="evidence" value="ECO:0007669"/>
    <property type="project" value="UniProtKB-KW"/>
</dbReference>
<keyword evidence="2" id="KW-0479">Metal-binding</keyword>
<evidence type="ECO:0000256" key="2">
    <source>
        <dbReference type="ARBA" id="ARBA00022723"/>
    </source>
</evidence>
<reference evidence="7" key="1">
    <citation type="submission" date="2017-09" db="EMBL/GenBank/DDBJ databases">
        <title>Metaegenomics of thermophilic ammonia-oxidizing enrichment culture.</title>
        <authorList>
            <person name="Kato S."/>
            <person name="Suzuki K."/>
        </authorList>
    </citation>
    <scope>NUCLEOTIDE SEQUENCE [LARGE SCALE GENOMIC DNA]</scope>
</reference>